<gene>
    <name evidence="1" type="ORF">EARLPHILLIPIV_142</name>
</gene>
<protein>
    <recommendedName>
        <fullName evidence="3">Virion structural protein</fullName>
    </recommendedName>
</protein>
<dbReference type="OrthoDB" id="8256at10239"/>
<accession>A0A1B2ICK5</accession>
<evidence type="ECO:0000313" key="2">
    <source>
        <dbReference type="Proteomes" id="UP000201594"/>
    </source>
</evidence>
<dbReference type="Proteomes" id="UP000201594">
    <property type="component" value="Segment"/>
</dbReference>
<dbReference type="EMBL" id="KX397367">
    <property type="protein sequence ID" value="ANZ48991.1"/>
    <property type="molecule type" value="Genomic_DNA"/>
</dbReference>
<dbReference type="RefSeq" id="YP_009278454.1">
    <property type="nucleotide sequence ID" value="NC_031007.1"/>
</dbReference>
<dbReference type="InterPro" id="IPR057701">
    <property type="entry name" value="DUF7941"/>
</dbReference>
<name>A0A1B2ICK5_9CAUD</name>
<proteinExistence type="predicted"/>
<evidence type="ECO:0000313" key="1">
    <source>
        <dbReference type="EMBL" id="ANZ48991.1"/>
    </source>
</evidence>
<reference evidence="1 2" key="1">
    <citation type="submission" date="2016-06" db="EMBL/GenBank/DDBJ databases">
        <authorList>
            <person name="Kjaerup R.B."/>
            <person name="Dalgaard T.S."/>
            <person name="Juul-Madsen H.R."/>
        </authorList>
    </citation>
    <scope>NUCLEOTIDE SEQUENCE [LARGE SCALE GENOMIC DNA]</scope>
</reference>
<organism evidence="1 2">
    <name type="scientific">Erwinia phage vB_EamM_EarlPhillipIV</name>
    <dbReference type="NCBI Taxonomy" id="1883372"/>
    <lineage>
        <taxon>Viruses</taxon>
        <taxon>Duplodnaviria</taxon>
        <taxon>Heunggongvirae</taxon>
        <taxon>Uroviricota</taxon>
        <taxon>Caudoviricetes</taxon>
        <taxon>Chimalliviridae</taxon>
        <taxon>Derbicusvirus</taxon>
        <taxon>Derbicusvirus derbicus</taxon>
    </lineage>
</organism>
<evidence type="ECO:0008006" key="3">
    <source>
        <dbReference type="Google" id="ProtNLM"/>
    </source>
</evidence>
<dbReference type="Pfam" id="PF25613">
    <property type="entry name" value="DUF7941"/>
    <property type="match status" value="1"/>
</dbReference>
<sequence length="272" mass="29901">MALYSQSQQQYMVDAINARNPGAISLLTLKNCFIGKPKAITPKLPGDPNTEIVVRGRPGSGYIGSQTFQYTRLSLSDLFKNFTPVITMPGIGVTQQAVANINGRYGLNLVPEDVVSYYLYRNSLSPLRVYGTSLQYVGSVNIKYVPGPYSLEELVVNNILNEMNHPIDPDDGKLCGTMLAYGVDFTDEYQLLGSFATGAMGTGSNFTSGRSDSLVDMMEARGLPRWDFTGARAQVKTTANEPRANKKFDRVLVITLVNDPHVAGDWLLHYNI</sequence>
<dbReference type="GeneID" id="29061745"/>
<dbReference type="KEGG" id="vg:29061745"/>